<dbReference type="InterPro" id="IPR036910">
    <property type="entry name" value="HMG_box_dom_sf"/>
</dbReference>
<organism evidence="2 4">
    <name type="scientific">Rhizophagus clarus</name>
    <dbReference type="NCBI Taxonomy" id="94130"/>
    <lineage>
        <taxon>Eukaryota</taxon>
        <taxon>Fungi</taxon>
        <taxon>Fungi incertae sedis</taxon>
        <taxon>Mucoromycota</taxon>
        <taxon>Glomeromycotina</taxon>
        <taxon>Glomeromycetes</taxon>
        <taxon>Glomerales</taxon>
        <taxon>Glomeraceae</taxon>
        <taxon>Rhizophagus</taxon>
    </lineage>
</organism>
<reference evidence="2 4" key="1">
    <citation type="submission" date="2017-11" db="EMBL/GenBank/DDBJ databases">
        <title>The genome of Rhizophagus clarus HR1 reveals common genetic basis of auxotrophy among arbuscular mycorrhizal fungi.</title>
        <authorList>
            <person name="Kobayashi Y."/>
        </authorList>
    </citation>
    <scope>NUCLEOTIDE SEQUENCE [LARGE SCALE GENOMIC DNA]</scope>
    <source>
        <strain evidence="2 4">HR1</strain>
    </source>
</reference>
<dbReference type="Proteomes" id="UP000247702">
    <property type="component" value="Unassembled WGS sequence"/>
</dbReference>
<proteinExistence type="predicted"/>
<protein>
    <recommendedName>
        <fullName evidence="5">HMG box domain-containing protein</fullName>
    </recommendedName>
</protein>
<dbReference type="OrthoDB" id="2401561at2759"/>
<dbReference type="EMBL" id="BLAL01000250">
    <property type="protein sequence ID" value="GES96361.1"/>
    <property type="molecule type" value="Genomic_DNA"/>
</dbReference>
<evidence type="ECO:0000313" key="3">
    <source>
        <dbReference type="EMBL" id="GES96361.1"/>
    </source>
</evidence>
<evidence type="ECO:0000256" key="1">
    <source>
        <dbReference type="SAM" id="MobiDB-lite"/>
    </source>
</evidence>
<dbReference type="SUPFAM" id="SSF47095">
    <property type="entry name" value="HMG-box"/>
    <property type="match status" value="1"/>
</dbReference>
<accession>A0A2Z6RW47</accession>
<gene>
    <name evidence="3" type="ORF">RCL2_002299400</name>
    <name evidence="2" type="ORF">RclHR1_06010004</name>
</gene>
<keyword evidence="4" id="KW-1185">Reference proteome</keyword>
<evidence type="ECO:0000313" key="4">
    <source>
        <dbReference type="Proteomes" id="UP000247702"/>
    </source>
</evidence>
<reference evidence="3" key="2">
    <citation type="submission" date="2019-10" db="EMBL/GenBank/DDBJ databases">
        <title>Conservation and host-specific expression of non-tandemly repeated heterogenous ribosome RNA gene in arbuscular mycorrhizal fungi.</title>
        <authorList>
            <person name="Maeda T."/>
            <person name="Kobayashi Y."/>
            <person name="Nakagawa T."/>
            <person name="Ezawa T."/>
            <person name="Yamaguchi K."/>
            <person name="Bino T."/>
            <person name="Nishimoto Y."/>
            <person name="Shigenobu S."/>
            <person name="Kawaguchi M."/>
        </authorList>
    </citation>
    <scope>NUCLEOTIDE SEQUENCE</scope>
    <source>
        <strain evidence="3">HR1</strain>
    </source>
</reference>
<sequence>MSGNYSFFVYQGSLTGARVPFLPPPDPNVSIPFNLNIKSDKEIVFNSNYKFNIDIPTLLTNSKKSKCARTENFPKPLNPFFIYMRNKFSQPEYHYMQAKLRVKVISNLWKHEPEEVKSLFETCAKLAKKWNDEQYKEQREVNNEENGTSTLPSTSIAFLPSPSNFPPPLPSKSPVTTSPFPPNFPSYPSQNSPVTSSLSFVGFETPFLQYEYNTVLDPTGLPSNF</sequence>
<evidence type="ECO:0008006" key="5">
    <source>
        <dbReference type="Google" id="ProtNLM"/>
    </source>
</evidence>
<feature type="region of interest" description="Disordered" evidence="1">
    <location>
        <begin position="167"/>
        <end position="188"/>
    </location>
</feature>
<dbReference type="Proteomes" id="UP000615446">
    <property type="component" value="Unassembled WGS sequence"/>
</dbReference>
<evidence type="ECO:0000313" key="2">
    <source>
        <dbReference type="EMBL" id="GBC05083.1"/>
    </source>
</evidence>
<dbReference type="EMBL" id="BEXD01003984">
    <property type="protein sequence ID" value="GBC05083.1"/>
    <property type="molecule type" value="Genomic_DNA"/>
</dbReference>
<dbReference type="Gene3D" id="1.10.30.10">
    <property type="entry name" value="High mobility group box domain"/>
    <property type="match status" value="1"/>
</dbReference>
<name>A0A2Z6RW47_9GLOM</name>
<comment type="caution">
    <text evidence="2">The sequence shown here is derived from an EMBL/GenBank/DDBJ whole genome shotgun (WGS) entry which is preliminary data.</text>
</comment>
<dbReference type="AlphaFoldDB" id="A0A2Z6RW47"/>